<keyword evidence="15" id="KW-1185">Reference proteome</keyword>
<dbReference type="Proteomes" id="UP000000492">
    <property type="component" value="Chromosome"/>
</dbReference>
<dbReference type="UniPathway" id="UPA00031">
    <property type="reaction ID" value="UER00010"/>
</dbReference>
<dbReference type="AlphaFoldDB" id="F8E0E8"/>
<evidence type="ECO:0000259" key="13">
    <source>
        <dbReference type="Pfam" id="PF00117"/>
    </source>
</evidence>
<proteinExistence type="inferred from homology"/>
<dbReference type="CDD" id="cd01748">
    <property type="entry name" value="GATase1_IGP_Synthase"/>
    <property type="match status" value="1"/>
</dbReference>
<dbReference type="GO" id="GO:0000107">
    <property type="term" value="F:imidazoleglycerol-phosphate synthase activity"/>
    <property type="evidence" value="ECO:0007669"/>
    <property type="project" value="UniProtKB-UniRule"/>
</dbReference>
<dbReference type="eggNOG" id="COG0118">
    <property type="taxonomic scope" value="Bacteria"/>
</dbReference>
<keyword evidence="3 11" id="KW-0028">Amino-acid biosynthesis</keyword>
<evidence type="ECO:0000256" key="10">
    <source>
        <dbReference type="ARBA" id="ARBA00049534"/>
    </source>
</evidence>
<dbReference type="RefSeq" id="WP_013888206.1">
    <property type="nucleotide sequence ID" value="NC_015673.1"/>
</dbReference>
<dbReference type="EC" id="3.5.1.2" evidence="11"/>
<evidence type="ECO:0000256" key="12">
    <source>
        <dbReference type="PIRSR" id="PIRSR000495-1"/>
    </source>
</evidence>
<dbReference type="EMBL" id="CP002857">
    <property type="protein sequence ID" value="AEI09189.1"/>
    <property type="molecule type" value="Genomic_DNA"/>
</dbReference>
<dbReference type="PROSITE" id="PS51273">
    <property type="entry name" value="GATASE_TYPE_1"/>
    <property type="match status" value="1"/>
</dbReference>
<feature type="domain" description="Glutamine amidotransferase" evidence="13">
    <location>
        <begin position="16"/>
        <end position="212"/>
    </location>
</feature>
<dbReference type="HOGENOM" id="CLU_071837_1_0_11"/>
<dbReference type="PANTHER" id="PTHR42701">
    <property type="entry name" value="IMIDAZOLE GLYCEROL PHOSPHATE SYNTHASE SUBUNIT HISH"/>
    <property type="match status" value="1"/>
</dbReference>
<evidence type="ECO:0000256" key="1">
    <source>
        <dbReference type="ARBA" id="ARBA00005091"/>
    </source>
</evidence>
<gene>
    <name evidence="11 14" type="primary">hisH</name>
    <name evidence="14" type="ordered locus">CRES_0833</name>
</gene>
<dbReference type="InterPro" id="IPR017926">
    <property type="entry name" value="GATASE"/>
</dbReference>
<dbReference type="HAMAP" id="MF_00278">
    <property type="entry name" value="HisH"/>
    <property type="match status" value="1"/>
</dbReference>
<evidence type="ECO:0000256" key="5">
    <source>
        <dbReference type="ARBA" id="ARBA00022962"/>
    </source>
</evidence>
<feature type="active site" evidence="11 12">
    <location>
        <position position="208"/>
    </location>
</feature>
<evidence type="ECO:0000256" key="4">
    <source>
        <dbReference type="ARBA" id="ARBA00022801"/>
    </source>
</evidence>
<dbReference type="Gene3D" id="3.40.50.880">
    <property type="match status" value="1"/>
</dbReference>
<keyword evidence="7 11" id="KW-0456">Lyase</keyword>
<organism evidence="14 15">
    <name type="scientific">Corynebacterium resistens (strain DSM 45100 / JCM 12819 / GTC 2026 / SICGH 158)</name>
    <dbReference type="NCBI Taxonomy" id="662755"/>
    <lineage>
        <taxon>Bacteria</taxon>
        <taxon>Bacillati</taxon>
        <taxon>Actinomycetota</taxon>
        <taxon>Actinomycetes</taxon>
        <taxon>Mycobacteriales</taxon>
        <taxon>Corynebacteriaceae</taxon>
        <taxon>Corynebacterium</taxon>
    </lineage>
</organism>
<comment type="catalytic activity">
    <reaction evidence="9 11">
        <text>5-[(5-phospho-1-deoxy-D-ribulos-1-ylimino)methylamino]-1-(5-phospho-beta-D-ribosyl)imidazole-4-carboxamide + L-glutamine = D-erythro-1-(imidazol-4-yl)glycerol 3-phosphate + 5-amino-1-(5-phospho-beta-D-ribosyl)imidazole-4-carboxamide + L-glutamate + H(+)</text>
        <dbReference type="Rhea" id="RHEA:24793"/>
        <dbReference type="ChEBI" id="CHEBI:15378"/>
        <dbReference type="ChEBI" id="CHEBI:29985"/>
        <dbReference type="ChEBI" id="CHEBI:58278"/>
        <dbReference type="ChEBI" id="CHEBI:58359"/>
        <dbReference type="ChEBI" id="CHEBI:58475"/>
        <dbReference type="ChEBI" id="CHEBI:58525"/>
        <dbReference type="EC" id="4.3.2.10"/>
    </reaction>
</comment>
<dbReference type="Pfam" id="PF00117">
    <property type="entry name" value="GATase"/>
    <property type="match status" value="1"/>
</dbReference>
<dbReference type="InterPro" id="IPR029062">
    <property type="entry name" value="Class_I_gatase-like"/>
</dbReference>
<evidence type="ECO:0000256" key="9">
    <source>
        <dbReference type="ARBA" id="ARBA00047838"/>
    </source>
</evidence>
<protein>
    <recommendedName>
        <fullName evidence="11">Imidazole glycerol phosphate synthase subunit HisH</fullName>
        <ecNumber evidence="11">4.3.2.10</ecNumber>
    </recommendedName>
    <alternativeName>
        <fullName evidence="11">IGP synthase glutaminase subunit</fullName>
        <ecNumber evidence="11">3.5.1.2</ecNumber>
    </alternativeName>
    <alternativeName>
        <fullName evidence="11">IGP synthase subunit HisH</fullName>
    </alternativeName>
    <alternativeName>
        <fullName evidence="11">ImGP synthase subunit HisH</fullName>
        <shortName evidence="11">IGPS subunit HisH</shortName>
    </alternativeName>
</protein>
<comment type="subunit">
    <text evidence="2 11">Heterodimer of HisH and HisF.</text>
</comment>
<keyword evidence="4 11" id="KW-0378">Hydrolase</keyword>
<dbReference type="STRING" id="662755.CRES_0833"/>
<keyword evidence="11" id="KW-0963">Cytoplasm</keyword>
<keyword evidence="6 11" id="KW-0368">Histidine biosynthesis</keyword>
<dbReference type="GO" id="GO:0016829">
    <property type="term" value="F:lyase activity"/>
    <property type="evidence" value="ECO:0007669"/>
    <property type="project" value="UniProtKB-KW"/>
</dbReference>
<dbReference type="NCBIfam" id="TIGR01855">
    <property type="entry name" value="IMP_synth_hisH"/>
    <property type="match status" value="1"/>
</dbReference>
<dbReference type="KEGG" id="crd:CRES_0833"/>
<dbReference type="SUPFAM" id="SSF52317">
    <property type="entry name" value="Class I glutamine amidotransferase-like"/>
    <property type="match status" value="1"/>
</dbReference>
<name>F8E0E8_CORRG</name>
<sequence>MTNTGSSSAAAPVVALLDYGSGNVRSAQRAVERAGATVNVTRDPYEVLDADGLLVPGVGAFSACMKQLKEVNGDRMIGQRLAGGRPVLGICVGMQILFDAGVEFADHADHGSTPGMGEWPGTVTKLDARILPHMGWNTVQVEQGSAMFAGGLEQEHFYFVHSYAARDWELFTDGRTEAPKVHWAEHDGCRFVAAVENGPLWATQFHPEKSGDAGLGLLRNWVSTL</sequence>
<reference evidence="14 15" key="1">
    <citation type="journal article" date="2012" name="BMC Genomics">
        <title>Complete genome sequence, lifestyle, and multi-drug resistance of the human pathogen Corynebacterium resistens DSM 45100 isolated from blood samples of a leukemia patient.</title>
        <authorList>
            <person name="Schroder J."/>
            <person name="Maus I."/>
            <person name="Meyer K."/>
            <person name="Wordemann S."/>
            <person name="Blom J."/>
            <person name="Jaenicke S."/>
            <person name="Schneider J."/>
            <person name="Trost E."/>
            <person name="Tauch A."/>
        </authorList>
    </citation>
    <scope>NUCLEOTIDE SEQUENCE [LARGE SCALE GENOMIC DNA]</scope>
    <source>
        <strain evidence="15">DSM 45100 / JCM 12819 / CCUG 50093 / GTC 2026 / SICGH 158</strain>
    </source>
</reference>
<dbReference type="EC" id="4.3.2.10" evidence="11"/>
<evidence type="ECO:0000256" key="8">
    <source>
        <dbReference type="ARBA" id="ARBA00025299"/>
    </source>
</evidence>
<dbReference type="PANTHER" id="PTHR42701:SF1">
    <property type="entry name" value="IMIDAZOLE GLYCEROL PHOSPHATE SYNTHASE SUBUNIT HISH"/>
    <property type="match status" value="1"/>
</dbReference>
<dbReference type="InterPro" id="IPR010139">
    <property type="entry name" value="Imidazole-glycPsynth_HisH"/>
</dbReference>
<comment type="pathway">
    <text evidence="1 11">Amino-acid biosynthesis; L-histidine biosynthesis; L-histidine from 5-phospho-alpha-D-ribose 1-diphosphate: step 5/9.</text>
</comment>
<feature type="active site" evidence="11 12">
    <location>
        <position position="206"/>
    </location>
</feature>
<comment type="catalytic activity">
    <reaction evidence="10 11">
        <text>L-glutamine + H2O = L-glutamate + NH4(+)</text>
        <dbReference type="Rhea" id="RHEA:15889"/>
        <dbReference type="ChEBI" id="CHEBI:15377"/>
        <dbReference type="ChEBI" id="CHEBI:28938"/>
        <dbReference type="ChEBI" id="CHEBI:29985"/>
        <dbReference type="ChEBI" id="CHEBI:58359"/>
        <dbReference type="EC" id="3.5.1.2"/>
    </reaction>
</comment>
<evidence type="ECO:0000313" key="15">
    <source>
        <dbReference type="Proteomes" id="UP000000492"/>
    </source>
</evidence>
<feature type="active site" description="Nucleophile" evidence="11 12">
    <location>
        <position position="91"/>
    </location>
</feature>
<accession>F8E0E8</accession>
<evidence type="ECO:0000256" key="6">
    <source>
        <dbReference type="ARBA" id="ARBA00023102"/>
    </source>
</evidence>
<dbReference type="PIRSF" id="PIRSF000495">
    <property type="entry name" value="Amidotransf_hisH"/>
    <property type="match status" value="1"/>
</dbReference>
<evidence type="ECO:0000256" key="7">
    <source>
        <dbReference type="ARBA" id="ARBA00023239"/>
    </source>
</evidence>
<evidence type="ECO:0000313" key="14">
    <source>
        <dbReference type="EMBL" id="AEI09189.1"/>
    </source>
</evidence>
<dbReference type="GO" id="GO:0000105">
    <property type="term" value="P:L-histidine biosynthetic process"/>
    <property type="evidence" value="ECO:0007669"/>
    <property type="project" value="UniProtKB-UniRule"/>
</dbReference>
<dbReference type="OrthoDB" id="9807137at2"/>
<keyword evidence="5 11" id="KW-0315">Glutamine amidotransferase</keyword>
<evidence type="ECO:0000256" key="2">
    <source>
        <dbReference type="ARBA" id="ARBA00011152"/>
    </source>
</evidence>
<evidence type="ECO:0000256" key="11">
    <source>
        <dbReference type="HAMAP-Rule" id="MF_00278"/>
    </source>
</evidence>
<comment type="subcellular location">
    <subcellularLocation>
        <location evidence="11">Cytoplasm</location>
    </subcellularLocation>
</comment>
<dbReference type="GO" id="GO:0005737">
    <property type="term" value="C:cytoplasm"/>
    <property type="evidence" value="ECO:0007669"/>
    <property type="project" value="UniProtKB-SubCell"/>
</dbReference>
<dbReference type="GO" id="GO:0004359">
    <property type="term" value="F:glutaminase activity"/>
    <property type="evidence" value="ECO:0007669"/>
    <property type="project" value="UniProtKB-EC"/>
</dbReference>
<evidence type="ECO:0000256" key="3">
    <source>
        <dbReference type="ARBA" id="ARBA00022605"/>
    </source>
</evidence>
<comment type="function">
    <text evidence="8 11">IGPS catalyzes the conversion of PRFAR and glutamine to IGP, AICAR and glutamate. The HisH subunit catalyzes the hydrolysis of glutamine to glutamate and ammonia as part of the synthesis of IGP and AICAR. The resulting ammonia molecule is channeled to the active site of HisF.</text>
</comment>